<feature type="transmembrane region" description="Helical" evidence="1">
    <location>
        <begin position="33"/>
        <end position="54"/>
    </location>
</feature>
<gene>
    <name evidence="2" type="ORF">DL346_11815</name>
</gene>
<proteinExistence type="predicted"/>
<keyword evidence="1" id="KW-1133">Transmembrane helix</keyword>
<dbReference type="AlphaFoldDB" id="A0A328U220"/>
<reference evidence="2 3" key="1">
    <citation type="submission" date="2018-06" db="EMBL/GenBank/DDBJ databases">
        <title>Paenibacillus montanisoli sp. nov., isolated from mountain area soil.</title>
        <authorList>
            <person name="Wu M."/>
        </authorList>
    </citation>
    <scope>NUCLEOTIDE SEQUENCE [LARGE SCALE GENOMIC DNA]</scope>
    <source>
        <strain evidence="2 3">RA17</strain>
    </source>
</reference>
<keyword evidence="1" id="KW-0472">Membrane</keyword>
<evidence type="ECO:0000256" key="1">
    <source>
        <dbReference type="SAM" id="Phobius"/>
    </source>
</evidence>
<accession>A0A328U220</accession>
<dbReference type="EMBL" id="QLUW01000002">
    <property type="protein sequence ID" value="RAP76102.1"/>
    <property type="molecule type" value="Genomic_DNA"/>
</dbReference>
<dbReference type="RefSeq" id="WP_112882326.1">
    <property type="nucleotide sequence ID" value="NZ_QLUW01000002.1"/>
</dbReference>
<keyword evidence="3" id="KW-1185">Reference proteome</keyword>
<name>A0A328U220_9BACL</name>
<evidence type="ECO:0000313" key="2">
    <source>
        <dbReference type="EMBL" id="RAP76102.1"/>
    </source>
</evidence>
<keyword evidence="1" id="KW-0812">Transmembrane</keyword>
<dbReference type="Proteomes" id="UP000249260">
    <property type="component" value="Unassembled WGS sequence"/>
</dbReference>
<sequence length="64" mass="7017">MAKWISTFLLVIFGTVITFYGLAIVFSPSGDSGLLLMIGMVISIQCSLIITLLIKLIDALKKKR</sequence>
<evidence type="ECO:0000313" key="3">
    <source>
        <dbReference type="Proteomes" id="UP000249260"/>
    </source>
</evidence>
<comment type="caution">
    <text evidence="2">The sequence shown here is derived from an EMBL/GenBank/DDBJ whole genome shotgun (WGS) entry which is preliminary data.</text>
</comment>
<feature type="transmembrane region" description="Helical" evidence="1">
    <location>
        <begin position="7"/>
        <end position="27"/>
    </location>
</feature>
<dbReference type="OrthoDB" id="10005084at2"/>
<protein>
    <submittedName>
        <fullName evidence="2">Uncharacterized protein</fullName>
    </submittedName>
</protein>
<organism evidence="2 3">
    <name type="scientific">Paenibacillus montanisoli</name>
    <dbReference type="NCBI Taxonomy" id="2081970"/>
    <lineage>
        <taxon>Bacteria</taxon>
        <taxon>Bacillati</taxon>
        <taxon>Bacillota</taxon>
        <taxon>Bacilli</taxon>
        <taxon>Bacillales</taxon>
        <taxon>Paenibacillaceae</taxon>
        <taxon>Paenibacillus</taxon>
    </lineage>
</organism>